<organism evidence="1 2">
    <name type="scientific">Methylibium petroleiphilum (strain ATCC BAA-1232 / LMG 22953 / PM1)</name>
    <dbReference type="NCBI Taxonomy" id="420662"/>
    <lineage>
        <taxon>Bacteria</taxon>
        <taxon>Pseudomonadati</taxon>
        <taxon>Pseudomonadota</taxon>
        <taxon>Betaproteobacteria</taxon>
        <taxon>Burkholderiales</taxon>
        <taxon>Sphaerotilaceae</taxon>
        <taxon>Methylibium</taxon>
    </lineage>
</organism>
<protein>
    <submittedName>
        <fullName evidence="1">Putative bacteriophage endolysin protein</fullName>
    </submittedName>
</protein>
<dbReference type="CDD" id="cd00736">
    <property type="entry name" value="lambda_lys-like"/>
    <property type="match status" value="1"/>
</dbReference>
<sequence>MHDTNTAAFLAMIASAEGTDRRPDPYRVCYAYAHTIADLSDHPAVTGEWKGERLPDAMCAGAGFGPGCVSSAAGRYQLIKSTWLLCKRQLGLTDFGPASQDAAAVYLIRKRGALDDVQAGRVADAVAKCRLEWASLPGAGYGQPERRLTALVDAFERAGGVLA</sequence>
<dbReference type="EMBL" id="CP000555">
    <property type="protein sequence ID" value="ABM94806.1"/>
    <property type="molecule type" value="Genomic_DNA"/>
</dbReference>
<keyword evidence="2" id="KW-1185">Reference proteome</keyword>
<dbReference type="STRING" id="420662.Mpe_A1848"/>
<dbReference type="Gene3D" id="1.10.530.10">
    <property type="match status" value="1"/>
</dbReference>
<accession>A2SGW7</accession>
<dbReference type="CAZy" id="GH104">
    <property type="family name" value="Glycoside Hydrolase Family 104"/>
</dbReference>
<reference evidence="1 2" key="1">
    <citation type="journal article" date="2007" name="J. Bacteriol.">
        <title>Whole-genome analysis of the methyl tert-butyl ether-degrading beta-proteobacterium Methylibium petroleiphilum PM1.</title>
        <authorList>
            <person name="Kane S.R."/>
            <person name="Chakicherla A.Y."/>
            <person name="Chain P.S.G."/>
            <person name="Schmidt R."/>
            <person name="Shin M.W."/>
            <person name="Legler T.C."/>
            <person name="Scow K.M."/>
            <person name="Larimer F.W."/>
            <person name="Lucas S.M."/>
            <person name="Richardson P.M."/>
            <person name="Hristova K.R."/>
        </authorList>
    </citation>
    <scope>NUCLEOTIDE SEQUENCE [LARGE SCALE GENOMIC DNA]</scope>
    <source>
        <strain evidence="2">ATCC BAA-1232 / LMG 22953 / PM1</strain>
    </source>
</reference>
<dbReference type="KEGG" id="mpt:Mpe_A1848"/>
<proteinExistence type="predicted"/>
<dbReference type="Proteomes" id="UP000000366">
    <property type="component" value="Chromosome"/>
</dbReference>
<dbReference type="eggNOG" id="COG4678">
    <property type="taxonomic scope" value="Bacteria"/>
</dbReference>
<gene>
    <name evidence="1" type="ordered locus">Mpe_A1848</name>
</gene>
<name>A2SGW7_METPP</name>
<evidence type="ECO:0000313" key="2">
    <source>
        <dbReference type="Proteomes" id="UP000000366"/>
    </source>
</evidence>
<dbReference type="AlphaFoldDB" id="A2SGW7"/>
<dbReference type="InterPro" id="IPR023346">
    <property type="entry name" value="Lysozyme-like_dom_sf"/>
</dbReference>
<dbReference type="SUPFAM" id="SSF53955">
    <property type="entry name" value="Lysozyme-like"/>
    <property type="match status" value="1"/>
</dbReference>
<evidence type="ECO:0000313" key="1">
    <source>
        <dbReference type="EMBL" id="ABM94806.1"/>
    </source>
</evidence>
<dbReference type="HOGENOM" id="CLU_122888_0_0_4"/>